<dbReference type="RefSeq" id="WP_303303616.1">
    <property type="nucleotide sequence ID" value="NZ_BAABDA010000028.1"/>
</dbReference>
<keyword evidence="2" id="KW-1185">Reference proteome</keyword>
<protein>
    <recommendedName>
        <fullName evidence="3">DUF4374 domain-containing protein</fullName>
    </recommendedName>
</protein>
<organism evidence="1 2">
    <name type="scientific">Flavivirga jejuensis</name>
    <dbReference type="NCBI Taxonomy" id="870487"/>
    <lineage>
        <taxon>Bacteria</taxon>
        <taxon>Pseudomonadati</taxon>
        <taxon>Bacteroidota</taxon>
        <taxon>Flavobacteriia</taxon>
        <taxon>Flavobacteriales</taxon>
        <taxon>Flavobacteriaceae</taxon>
        <taxon>Flavivirga</taxon>
    </lineage>
</organism>
<accession>A0ABT8WT19</accession>
<dbReference type="PROSITE" id="PS51257">
    <property type="entry name" value="PROKAR_LIPOPROTEIN"/>
    <property type="match status" value="1"/>
</dbReference>
<proteinExistence type="predicted"/>
<gene>
    <name evidence="1" type="ORF">Q4Q40_19205</name>
</gene>
<evidence type="ECO:0000313" key="1">
    <source>
        <dbReference type="EMBL" id="MDO5976333.1"/>
    </source>
</evidence>
<reference evidence="1" key="1">
    <citation type="submission" date="2023-07" db="EMBL/GenBank/DDBJ databases">
        <title>Two novel species in the genus Flavivirga.</title>
        <authorList>
            <person name="Kwon K."/>
        </authorList>
    </citation>
    <scope>NUCLEOTIDE SEQUENCE</scope>
    <source>
        <strain evidence="1">KACC 14158</strain>
    </source>
</reference>
<dbReference type="EMBL" id="JAUOEL010000007">
    <property type="protein sequence ID" value="MDO5976333.1"/>
    <property type="molecule type" value="Genomic_DNA"/>
</dbReference>
<evidence type="ECO:0008006" key="3">
    <source>
        <dbReference type="Google" id="ProtNLM"/>
    </source>
</evidence>
<comment type="caution">
    <text evidence="1">The sequence shown here is derived from an EMBL/GenBank/DDBJ whole genome shotgun (WGS) entry which is preliminary data.</text>
</comment>
<name>A0ABT8WT19_9FLAO</name>
<dbReference type="Proteomes" id="UP001176806">
    <property type="component" value="Unassembled WGS sequence"/>
</dbReference>
<sequence>MKTNNRWAWKTMLLIAIITTGFTSCKDDDTETTINDGDEKESAWVQNYSIEYPEGHVFYLIASEEPLTTIDISQGLELGSDVSTWFFEEYVYTIASSSATITKWSVDKVTLEFKTESVLSYASTGISATRSLVFLSETQAFLADLEEGVVMEWNPTTMKISNTYNVESALNGASSGLSMWATGYGFALNEKVAWPVCYAQYTCCENLFPQGGSTLGVFDPSSGSITYEQDNRILNAGYWPLTDINGNRFIQPNTENGFYYNYYDIDSSKYGSPYTLLKIDAEGNFDPSFEFNFSDVVPVTYGSNVVFAYKNQLVLEYDEVAWPDAYDDAWNWWGDESVSHTVLIDLASKAVEPYSALEGYRRILFRGNFDGINYYSGFIKANDKAVILKQNSVNDFTIVSTLDGGIIQNIGKLW</sequence>
<evidence type="ECO:0000313" key="2">
    <source>
        <dbReference type="Proteomes" id="UP001176806"/>
    </source>
</evidence>